<comment type="caution">
    <text evidence="4">The sequence shown here is derived from an EMBL/GenBank/DDBJ whole genome shotgun (WGS) entry which is preliminary data.</text>
</comment>
<sequence>MVIAHEDMHTKNLSVLTEGETLYMSPLYDIATTAIYQGSRETALLINGKNKNIRPQDFYVLVDLLEVKHFDEEVSQILVKYTHKLPEYFNKIEKLPDIVFYKRSRTHSPGRKPRLIKSISFAERLRRKHQERMRQLDKAGWYKFI</sequence>
<feature type="domain" description="HipA-like C-terminal" evidence="3">
    <location>
        <begin position="2"/>
        <end position="78"/>
    </location>
</feature>
<dbReference type="Proteomes" id="UP000076962">
    <property type="component" value="Unassembled WGS sequence"/>
</dbReference>
<evidence type="ECO:0000256" key="2">
    <source>
        <dbReference type="ARBA" id="ARBA00022777"/>
    </source>
</evidence>
<dbReference type="PATRIC" id="fig|1003181.4.peg.3881"/>
<reference evidence="4 5" key="1">
    <citation type="submission" date="2016-05" db="EMBL/GenBank/DDBJ databases">
        <title>Single-cell genome of chain-forming Candidatus Thiomargarita nelsonii and comparison to other large sulfur-oxidizing bacteria.</title>
        <authorList>
            <person name="Winkel M."/>
            <person name="Salman V."/>
            <person name="Woyke T."/>
            <person name="Schulz-Vogt H."/>
            <person name="Richter M."/>
            <person name="Flood B."/>
            <person name="Bailey J."/>
            <person name="Amann R."/>
            <person name="Mussmann M."/>
        </authorList>
    </citation>
    <scope>NUCLEOTIDE SEQUENCE [LARGE SCALE GENOMIC DNA]</scope>
    <source>
        <strain evidence="4 5">THI036</strain>
    </source>
</reference>
<dbReference type="AlphaFoldDB" id="A0A176S091"/>
<keyword evidence="1" id="KW-0808">Transferase</keyword>
<name>A0A176S091_9GAMM</name>
<dbReference type="Pfam" id="PF07804">
    <property type="entry name" value="HipA_C"/>
    <property type="match status" value="1"/>
</dbReference>
<keyword evidence="2" id="KW-0418">Kinase</keyword>
<accession>A0A176S091</accession>
<dbReference type="GO" id="GO:0016301">
    <property type="term" value="F:kinase activity"/>
    <property type="evidence" value="ECO:0007669"/>
    <property type="project" value="UniProtKB-KW"/>
</dbReference>
<evidence type="ECO:0000313" key="4">
    <source>
        <dbReference type="EMBL" id="OAD21374.1"/>
    </source>
</evidence>
<evidence type="ECO:0000259" key="3">
    <source>
        <dbReference type="Pfam" id="PF07804"/>
    </source>
</evidence>
<organism evidence="4 5">
    <name type="scientific">Candidatus Thiomargarita nelsonii</name>
    <dbReference type="NCBI Taxonomy" id="1003181"/>
    <lineage>
        <taxon>Bacteria</taxon>
        <taxon>Pseudomonadati</taxon>
        <taxon>Pseudomonadota</taxon>
        <taxon>Gammaproteobacteria</taxon>
        <taxon>Thiotrichales</taxon>
        <taxon>Thiotrichaceae</taxon>
        <taxon>Thiomargarita</taxon>
    </lineage>
</organism>
<proteinExistence type="predicted"/>
<protein>
    <submittedName>
        <fullName evidence="4">HipA domain protein</fullName>
    </submittedName>
</protein>
<keyword evidence="5" id="KW-1185">Reference proteome</keyword>
<evidence type="ECO:0000313" key="5">
    <source>
        <dbReference type="Proteomes" id="UP000076962"/>
    </source>
</evidence>
<evidence type="ECO:0000256" key="1">
    <source>
        <dbReference type="ARBA" id="ARBA00022679"/>
    </source>
</evidence>
<dbReference type="InterPro" id="IPR012893">
    <property type="entry name" value="HipA-like_C"/>
</dbReference>
<dbReference type="EMBL" id="LUTY01001678">
    <property type="protein sequence ID" value="OAD21374.1"/>
    <property type="molecule type" value="Genomic_DNA"/>
</dbReference>
<gene>
    <name evidence="4" type="ORF">THIOM_002862</name>
</gene>